<dbReference type="GO" id="GO:0003924">
    <property type="term" value="F:GTPase activity"/>
    <property type="evidence" value="ECO:0007669"/>
    <property type="project" value="InterPro"/>
</dbReference>
<feature type="binding site" evidence="6">
    <location>
        <begin position="283"/>
        <end position="286"/>
    </location>
    <ligand>
        <name>GTP</name>
        <dbReference type="ChEBI" id="CHEBI:37565"/>
    </ligand>
</feature>
<dbReference type="SUPFAM" id="SSF52540">
    <property type="entry name" value="P-loop containing nucleoside triphosphate hydrolases"/>
    <property type="match status" value="1"/>
</dbReference>
<keyword evidence="2 6" id="KW-0547">Nucleotide-binding</keyword>
<evidence type="ECO:0000313" key="8">
    <source>
        <dbReference type="EMBL" id="CEP01255.1"/>
    </source>
</evidence>
<dbReference type="InterPro" id="IPR011025">
    <property type="entry name" value="GproteinA_insert"/>
</dbReference>
<dbReference type="PANTHER" id="PTHR10218">
    <property type="entry name" value="GTP-BINDING PROTEIN ALPHA SUBUNIT"/>
    <property type="match status" value="1"/>
</dbReference>
<feature type="binding site" evidence="7">
    <location>
        <position position="194"/>
    </location>
    <ligand>
        <name>Mg(2+)</name>
        <dbReference type="ChEBI" id="CHEBI:18420"/>
    </ligand>
</feature>
<evidence type="ECO:0000256" key="3">
    <source>
        <dbReference type="ARBA" id="ARBA00022842"/>
    </source>
</evidence>
<evidence type="ECO:0000256" key="6">
    <source>
        <dbReference type="PIRSR" id="PIRSR601019-1"/>
    </source>
</evidence>
<dbReference type="OMA" id="ICYPEYC"/>
<keyword evidence="3 7" id="KW-0460">Magnesium</keyword>
<evidence type="ECO:0000256" key="4">
    <source>
        <dbReference type="ARBA" id="ARBA00023134"/>
    </source>
</evidence>
<sequence>MRNKVQDGERMLSRQLDNGMVSEKHGQRNVIKLLLLGTGLVLIRMGPVSAADAYVAGDSGKSTLLKQLFNIHGVGMPRRDRMEYRLPIFADVVATTVALIKASDRLDPVLDTRMRPASFEAKRFFLQADPTTLQPTPEIGQMIRQVWQDEGVRRAVPHADLHDSATYFMDRCLEITAKDYLPTRQDVIMFRRPSTGITEKEFMWKSSARFKVIDVGGQRNERRKWLHCFEGVTAIIFVVALSEYNQTLYEDARVNRMAESLRLFTEICNSPYLIGIRVILFLNKMDLFQQKIKQYDLRIAFPDYDGEPTFDAGVEFIRRKFEQAYPNVEQEPLRSFVTCSTNADNVAMVFDALTDILLRTSIQCIS</sequence>
<dbReference type="GO" id="GO:0005834">
    <property type="term" value="C:heterotrimeric G-protein complex"/>
    <property type="evidence" value="ECO:0007669"/>
    <property type="project" value="TreeGrafter"/>
</dbReference>
<feature type="binding site" evidence="6">
    <location>
        <begin position="214"/>
        <end position="218"/>
    </location>
    <ligand>
        <name>GTP</name>
        <dbReference type="ChEBI" id="CHEBI:37565"/>
    </ligand>
</feature>
<keyword evidence="9" id="KW-1185">Reference proteome</keyword>
<dbReference type="CDD" id="cd00066">
    <property type="entry name" value="G-alpha"/>
    <property type="match status" value="1"/>
</dbReference>
<dbReference type="Proteomes" id="UP000039324">
    <property type="component" value="Unassembled WGS sequence"/>
</dbReference>
<keyword evidence="4 6" id="KW-0342">GTP-binding</keyword>
<dbReference type="Gene3D" id="1.10.400.10">
    <property type="entry name" value="GI Alpha 1, domain 2-like"/>
    <property type="match status" value="1"/>
</dbReference>
<protein>
    <submittedName>
        <fullName evidence="8">Uncharacterized protein</fullName>
    </submittedName>
</protein>
<dbReference type="OrthoDB" id="5817230at2759"/>
<reference evidence="8 9" key="1">
    <citation type="submission" date="2015-02" db="EMBL/GenBank/DDBJ databases">
        <authorList>
            <person name="Chooi Y.-H."/>
        </authorList>
    </citation>
    <scope>NUCLEOTIDE SEQUENCE [LARGE SCALE GENOMIC DNA]</scope>
    <source>
        <strain evidence="8">E3</strain>
    </source>
</reference>
<gene>
    <name evidence="8" type="ORF">PBRA_001861</name>
</gene>
<dbReference type="PROSITE" id="PS51882">
    <property type="entry name" value="G_ALPHA"/>
    <property type="match status" value="1"/>
</dbReference>
<organism evidence="8 9">
    <name type="scientific">Plasmodiophora brassicae</name>
    <name type="common">Clubroot disease agent</name>
    <dbReference type="NCBI Taxonomy" id="37360"/>
    <lineage>
        <taxon>Eukaryota</taxon>
        <taxon>Sar</taxon>
        <taxon>Rhizaria</taxon>
        <taxon>Endomyxa</taxon>
        <taxon>Phytomyxea</taxon>
        <taxon>Plasmodiophorida</taxon>
        <taxon>Plasmodiophoridae</taxon>
        <taxon>Plasmodiophora</taxon>
    </lineage>
</organism>
<dbReference type="GO" id="GO:0001664">
    <property type="term" value="F:G protein-coupled receptor binding"/>
    <property type="evidence" value="ECO:0007669"/>
    <property type="project" value="TreeGrafter"/>
</dbReference>
<dbReference type="GO" id="GO:0005737">
    <property type="term" value="C:cytoplasm"/>
    <property type="evidence" value="ECO:0007669"/>
    <property type="project" value="TreeGrafter"/>
</dbReference>
<dbReference type="SUPFAM" id="SSF47895">
    <property type="entry name" value="Transducin (alpha subunit), insertion domain"/>
    <property type="match status" value="1"/>
</dbReference>
<dbReference type="InterPro" id="IPR027417">
    <property type="entry name" value="P-loop_NTPase"/>
</dbReference>
<keyword evidence="1 7" id="KW-0479">Metal-binding</keyword>
<dbReference type="STRING" id="37360.A0A0G4J123"/>
<dbReference type="GO" id="GO:0031683">
    <property type="term" value="F:G-protein beta/gamma-subunit complex binding"/>
    <property type="evidence" value="ECO:0007669"/>
    <property type="project" value="InterPro"/>
</dbReference>
<dbReference type="GO" id="GO:0005525">
    <property type="term" value="F:GTP binding"/>
    <property type="evidence" value="ECO:0007669"/>
    <property type="project" value="UniProtKB-KW"/>
</dbReference>
<dbReference type="AlphaFoldDB" id="A0A0G4J123"/>
<dbReference type="FunFam" id="3.40.50.300:FF:002307">
    <property type="entry name" value="Guanine nucleotide-binding protein G(k) subunit alpha"/>
    <property type="match status" value="1"/>
</dbReference>
<dbReference type="PANTHER" id="PTHR10218:SF302">
    <property type="entry name" value="GUANINE NUCLEOTIDE-BINDING PROTEIN ALPHA-5 SUBUNIT"/>
    <property type="match status" value="1"/>
</dbReference>
<dbReference type="SMART" id="SM00275">
    <property type="entry name" value="G_alpha"/>
    <property type="match status" value="1"/>
</dbReference>
<feature type="binding site" evidence="7">
    <location>
        <position position="62"/>
    </location>
    <ligand>
        <name>Mg(2+)</name>
        <dbReference type="ChEBI" id="CHEBI:18420"/>
    </ligand>
</feature>
<dbReference type="EMBL" id="CDSF01000112">
    <property type="protein sequence ID" value="CEP01255.1"/>
    <property type="molecule type" value="Genomic_DNA"/>
</dbReference>
<dbReference type="InterPro" id="IPR001019">
    <property type="entry name" value="Gprotein_alpha_su"/>
</dbReference>
<accession>A0A0G4J123</accession>
<dbReference type="GO" id="GO:0046872">
    <property type="term" value="F:metal ion binding"/>
    <property type="evidence" value="ECO:0007669"/>
    <property type="project" value="UniProtKB-KW"/>
</dbReference>
<dbReference type="Gene3D" id="3.40.50.300">
    <property type="entry name" value="P-loop containing nucleotide triphosphate hydrolases"/>
    <property type="match status" value="1"/>
</dbReference>
<evidence type="ECO:0000256" key="5">
    <source>
        <dbReference type="ARBA" id="ARBA00023224"/>
    </source>
</evidence>
<proteinExistence type="predicted"/>
<keyword evidence="5" id="KW-0807">Transducer</keyword>
<name>A0A0G4J123_PLABS</name>
<evidence type="ECO:0000256" key="1">
    <source>
        <dbReference type="ARBA" id="ARBA00022723"/>
    </source>
</evidence>
<evidence type="ECO:0000256" key="2">
    <source>
        <dbReference type="ARBA" id="ARBA00022741"/>
    </source>
</evidence>
<feature type="binding site" evidence="6">
    <location>
        <begin position="163"/>
        <end position="164"/>
    </location>
    <ligand>
        <name>GTP</name>
        <dbReference type="ChEBI" id="CHEBI:37565"/>
    </ligand>
</feature>
<evidence type="ECO:0000313" key="9">
    <source>
        <dbReference type="Proteomes" id="UP000039324"/>
    </source>
</evidence>
<evidence type="ECO:0000256" key="7">
    <source>
        <dbReference type="PIRSR" id="PIRSR601019-2"/>
    </source>
</evidence>
<dbReference type="PRINTS" id="PR00318">
    <property type="entry name" value="GPROTEINA"/>
</dbReference>
<dbReference type="GO" id="GO:0007188">
    <property type="term" value="P:adenylate cyclase-modulating G protein-coupled receptor signaling pathway"/>
    <property type="evidence" value="ECO:0007669"/>
    <property type="project" value="TreeGrafter"/>
</dbReference>
<dbReference type="Pfam" id="PF00503">
    <property type="entry name" value="G-alpha"/>
    <property type="match status" value="1"/>
</dbReference>